<protein>
    <recommendedName>
        <fullName evidence="12">Branched-chain amino acid ABC transporter permease</fullName>
    </recommendedName>
</protein>
<dbReference type="AlphaFoldDB" id="A0A7K1FJA0"/>
<dbReference type="Proteomes" id="UP000460221">
    <property type="component" value="Unassembled WGS sequence"/>
</dbReference>
<keyword evidence="6 9" id="KW-1133">Transmembrane helix</keyword>
<keyword evidence="11" id="KW-1185">Reference proteome</keyword>
<reference evidence="10 11" key="1">
    <citation type="submission" date="2019-11" db="EMBL/GenBank/DDBJ databases">
        <authorList>
            <person name="Jiang L.-Q."/>
        </authorList>
    </citation>
    <scope>NUCLEOTIDE SEQUENCE [LARGE SCALE GENOMIC DNA]</scope>
    <source>
        <strain evidence="10 11">YIM 132087</strain>
    </source>
</reference>
<dbReference type="GO" id="GO:0022857">
    <property type="term" value="F:transmembrane transporter activity"/>
    <property type="evidence" value="ECO:0007669"/>
    <property type="project" value="InterPro"/>
</dbReference>
<dbReference type="InterPro" id="IPR001851">
    <property type="entry name" value="ABC_transp_permease"/>
</dbReference>
<feature type="transmembrane region" description="Helical" evidence="9">
    <location>
        <begin position="217"/>
        <end position="245"/>
    </location>
</feature>
<keyword evidence="4 9" id="KW-0812">Transmembrane</keyword>
<dbReference type="Pfam" id="PF02653">
    <property type="entry name" value="BPD_transp_2"/>
    <property type="match status" value="1"/>
</dbReference>
<feature type="transmembrane region" description="Helical" evidence="9">
    <location>
        <begin position="60"/>
        <end position="79"/>
    </location>
</feature>
<dbReference type="PANTHER" id="PTHR11795:SF445">
    <property type="entry name" value="AMINO ACID ABC TRANSPORTER PERMEASE PROTEIN"/>
    <property type="match status" value="1"/>
</dbReference>
<feature type="transmembrane region" description="Helical" evidence="9">
    <location>
        <begin position="91"/>
        <end position="112"/>
    </location>
</feature>
<dbReference type="RefSeq" id="WP_154768207.1">
    <property type="nucleotide sequence ID" value="NZ_WLYK01000002.1"/>
</dbReference>
<dbReference type="InterPro" id="IPR052157">
    <property type="entry name" value="BCAA_transport_permease"/>
</dbReference>
<organism evidence="10 11">
    <name type="scientific">Nakamurella alba</name>
    <dbReference type="NCBI Taxonomy" id="2665158"/>
    <lineage>
        <taxon>Bacteria</taxon>
        <taxon>Bacillati</taxon>
        <taxon>Actinomycetota</taxon>
        <taxon>Actinomycetes</taxon>
        <taxon>Nakamurellales</taxon>
        <taxon>Nakamurellaceae</taxon>
        <taxon>Nakamurella</taxon>
    </lineage>
</organism>
<name>A0A7K1FJA0_9ACTN</name>
<dbReference type="EMBL" id="WLYK01000002">
    <property type="protein sequence ID" value="MTD14202.1"/>
    <property type="molecule type" value="Genomic_DNA"/>
</dbReference>
<sequence length="287" mass="29462">MLNAITSGILVGGLFALVALSLSLTFLATRTGNFGTGELVSAGAGVAVLSAAVGPGWLRFLLALLVGGLLGALISRLLITPFHVNARDYRWLLSTLGLGMILIDLQTNGMGVEPLSLAVFKIDGFYRLGDLGLAYQALVILALAVLLSVGISCVLRWTALGRVIRASAEDPETALLMGISVKRLSMFVYAGASMIAVLAGLMYGAQTTVTPSLGPPLLVGAISVAVIGGINSIPGVLIGGLAYGLINQLGTYFFDAVVGSTAGLIAVVLVLMLKPEGILGTVPKEKV</sequence>
<feature type="transmembrane region" description="Helical" evidence="9">
    <location>
        <begin position="6"/>
        <end position="27"/>
    </location>
</feature>
<feature type="transmembrane region" description="Helical" evidence="9">
    <location>
        <begin position="252"/>
        <end position="273"/>
    </location>
</feature>
<evidence type="ECO:0000256" key="1">
    <source>
        <dbReference type="ARBA" id="ARBA00004651"/>
    </source>
</evidence>
<evidence type="ECO:0008006" key="12">
    <source>
        <dbReference type="Google" id="ProtNLM"/>
    </source>
</evidence>
<evidence type="ECO:0000256" key="4">
    <source>
        <dbReference type="ARBA" id="ARBA00022692"/>
    </source>
</evidence>
<dbReference type="GO" id="GO:0006865">
    <property type="term" value="P:amino acid transport"/>
    <property type="evidence" value="ECO:0007669"/>
    <property type="project" value="UniProtKB-KW"/>
</dbReference>
<evidence type="ECO:0000256" key="2">
    <source>
        <dbReference type="ARBA" id="ARBA00022448"/>
    </source>
</evidence>
<gene>
    <name evidence="10" type="ORF">GIS00_09615</name>
</gene>
<dbReference type="GO" id="GO:0005886">
    <property type="term" value="C:plasma membrane"/>
    <property type="evidence" value="ECO:0007669"/>
    <property type="project" value="UniProtKB-SubCell"/>
</dbReference>
<evidence type="ECO:0000256" key="5">
    <source>
        <dbReference type="ARBA" id="ARBA00022970"/>
    </source>
</evidence>
<evidence type="ECO:0000256" key="3">
    <source>
        <dbReference type="ARBA" id="ARBA00022475"/>
    </source>
</evidence>
<keyword evidence="5" id="KW-0029">Amino-acid transport</keyword>
<keyword evidence="2" id="KW-0813">Transport</keyword>
<keyword evidence="3" id="KW-1003">Cell membrane</keyword>
<dbReference type="PANTHER" id="PTHR11795">
    <property type="entry name" value="BRANCHED-CHAIN AMINO ACID TRANSPORT SYSTEM PERMEASE PROTEIN LIVH"/>
    <property type="match status" value="1"/>
</dbReference>
<feature type="transmembrane region" description="Helical" evidence="9">
    <location>
        <begin position="186"/>
        <end position="205"/>
    </location>
</feature>
<evidence type="ECO:0000256" key="9">
    <source>
        <dbReference type="SAM" id="Phobius"/>
    </source>
</evidence>
<comment type="similarity">
    <text evidence="8">Belongs to the binding-protein-dependent transport system permease family. LivHM subfamily.</text>
</comment>
<keyword evidence="7 9" id="KW-0472">Membrane</keyword>
<evidence type="ECO:0000313" key="11">
    <source>
        <dbReference type="Proteomes" id="UP000460221"/>
    </source>
</evidence>
<proteinExistence type="inferred from homology"/>
<comment type="subcellular location">
    <subcellularLocation>
        <location evidence="1">Cell membrane</location>
        <topology evidence="1">Multi-pass membrane protein</topology>
    </subcellularLocation>
</comment>
<evidence type="ECO:0000313" key="10">
    <source>
        <dbReference type="EMBL" id="MTD14202.1"/>
    </source>
</evidence>
<feature type="transmembrane region" description="Helical" evidence="9">
    <location>
        <begin position="34"/>
        <end position="54"/>
    </location>
</feature>
<evidence type="ECO:0000256" key="7">
    <source>
        <dbReference type="ARBA" id="ARBA00023136"/>
    </source>
</evidence>
<accession>A0A7K1FJA0</accession>
<evidence type="ECO:0000256" key="8">
    <source>
        <dbReference type="ARBA" id="ARBA00037998"/>
    </source>
</evidence>
<feature type="transmembrane region" description="Helical" evidence="9">
    <location>
        <begin position="132"/>
        <end position="155"/>
    </location>
</feature>
<dbReference type="CDD" id="cd06582">
    <property type="entry name" value="TM_PBP1_LivH_like"/>
    <property type="match status" value="1"/>
</dbReference>
<evidence type="ECO:0000256" key="6">
    <source>
        <dbReference type="ARBA" id="ARBA00022989"/>
    </source>
</evidence>
<comment type="caution">
    <text evidence="10">The sequence shown here is derived from an EMBL/GenBank/DDBJ whole genome shotgun (WGS) entry which is preliminary data.</text>
</comment>